<proteinExistence type="inferred from homology"/>
<dbReference type="EC" id="2.4.2.31" evidence="10"/>
<dbReference type="GO" id="GO:0003950">
    <property type="term" value="F:NAD+ poly-ADP-ribosyltransferase activity"/>
    <property type="evidence" value="ECO:0007669"/>
    <property type="project" value="TreeGrafter"/>
</dbReference>
<keyword evidence="6 10" id="KW-0521">NADP</keyword>
<evidence type="ECO:0000256" key="3">
    <source>
        <dbReference type="ARBA" id="ARBA00022679"/>
    </source>
</evidence>
<evidence type="ECO:0000256" key="2">
    <source>
        <dbReference type="ARBA" id="ARBA00022676"/>
    </source>
</evidence>
<dbReference type="GO" id="GO:0016779">
    <property type="term" value="F:nucleotidyltransferase activity"/>
    <property type="evidence" value="ECO:0007669"/>
    <property type="project" value="UniProtKB-KW"/>
</dbReference>
<feature type="chain" id="PRO_5043104777" description="NAD(P)(+)--arginine ADP-ribosyltransferase" evidence="10">
    <location>
        <begin position="20"/>
        <end position="269"/>
    </location>
</feature>
<protein>
    <recommendedName>
        <fullName evidence="10">NAD(P)(+)--arginine ADP-ribosyltransferase</fullName>
        <ecNumber evidence="10">2.4.2.31</ecNumber>
    </recommendedName>
    <alternativeName>
        <fullName evidence="10">Mono(ADP-ribosyl)transferase</fullName>
    </alternativeName>
</protein>
<organism evidence="11 12">
    <name type="scientific">Crenichthys baileyi</name>
    <name type="common">White River springfish</name>
    <dbReference type="NCBI Taxonomy" id="28760"/>
    <lineage>
        <taxon>Eukaryota</taxon>
        <taxon>Metazoa</taxon>
        <taxon>Chordata</taxon>
        <taxon>Craniata</taxon>
        <taxon>Vertebrata</taxon>
        <taxon>Euteleostomi</taxon>
        <taxon>Actinopterygii</taxon>
        <taxon>Neopterygii</taxon>
        <taxon>Teleostei</taxon>
        <taxon>Neoteleostei</taxon>
        <taxon>Acanthomorphata</taxon>
        <taxon>Ovalentaria</taxon>
        <taxon>Atherinomorphae</taxon>
        <taxon>Cyprinodontiformes</taxon>
        <taxon>Goodeidae</taxon>
        <taxon>Crenichthys</taxon>
    </lineage>
</organism>
<feature type="signal peptide" evidence="10">
    <location>
        <begin position="1"/>
        <end position="19"/>
    </location>
</feature>
<gene>
    <name evidence="11" type="ORF">CRENBAI_026455</name>
</gene>
<reference evidence="11 12" key="1">
    <citation type="submission" date="2021-06" db="EMBL/GenBank/DDBJ databases">
        <authorList>
            <person name="Palmer J.M."/>
        </authorList>
    </citation>
    <scope>NUCLEOTIDE SEQUENCE [LARGE SCALE GENOMIC DNA]</scope>
    <source>
        <strain evidence="11 12">MEX-2019</strain>
        <tissue evidence="11">Muscle</tissue>
    </source>
</reference>
<comment type="caution">
    <text evidence="11">The sequence shown here is derived from an EMBL/GenBank/DDBJ whole genome shotgun (WGS) entry which is preliminary data.</text>
</comment>
<dbReference type="PROSITE" id="PS51996">
    <property type="entry name" value="TR_MART"/>
    <property type="match status" value="1"/>
</dbReference>
<evidence type="ECO:0000256" key="4">
    <source>
        <dbReference type="ARBA" id="ARBA00022695"/>
    </source>
</evidence>
<evidence type="ECO:0000256" key="6">
    <source>
        <dbReference type="ARBA" id="ARBA00022857"/>
    </source>
</evidence>
<comment type="similarity">
    <text evidence="1 10">Belongs to the Arg-specific ADP-ribosyltransferase family.</text>
</comment>
<keyword evidence="8" id="KW-1015">Disulfide bond</keyword>
<evidence type="ECO:0000313" key="11">
    <source>
        <dbReference type="EMBL" id="KAK5603871.1"/>
    </source>
</evidence>
<evidence type="ECO:0000256" key="1">
    <source>
        <dbReference type="ARBA" id="ARBA00009558"/>
    </source>
</evidence>
<keyword evidence="7 10" id="KW-0520">NAD</keyword>
<dbReference type="PANTHER" id="PTHR10339">
    <property type="entry name" value="ADP-RIBOSYLTRANSFERASE"/>
    <property type="match status" value="1"/>
</dbReference>
<dbReference type="EMBL" id="JAHHUM010002393">
    <property type="protein sequence ID" value="KAK5603871.1"/>
    <property type="molecule type" value="Genomic_DNA"/>
</dbReference>
<name>A0AAV9R268_9TELE</name>
<keyword evidence="5 10" id="KW-0732">Signal</keyword>
<sequence>MAKLAIWTAVLLSFGFCIGHPTLHWMKKSSSFPLDMAPNSVDDMYYGCEDQMNKRVTPLLNREKNGEFKEAWLKAEQYYKTKWVNTKILKKEEIMALHAYTLENPPLYAEFNKAVRMQKCQYKKKKFKFYALHFLLTMALRSLKSKAKQCITAYRRTKSKFKTAVNKKIRFGAFTSSSVGSYPPITFGDQSCFEISTCFGAEISQFSRFESEKEVLIPPYEVFKITDISYPKDLLPCKVVYKLTSTKYPCSNLNCAFPRMSGSKFKCKK</sequence>
<comment type="catalytic activity">
    <reaction evidence="9 10">
        <text>L-arginyl-[protein] + NAD(+) = N(omega)-(ADP-D-ribosyl)-L-arginyl-[protein] + nicotinamide + H(+)</text>
        <dbReference type="Rhea" id="RHEA:19149"/>
        <dbReference type="Rhea" id="RHEA-COMP:10532"/>
        <dbReference type="Rhea" id="RHEA-COMP:15087"/>
        <dbReference type="ChEBI" id="CHEBI:15378"/>
        <dbReference type="ChEBI" id="CHEBI:17154"/>
        <dbReference type="ChEBI" id="CHEBI:29965"/>
        <dbReference type="ChEBI" id="CHEBI:57540"/>
        <dbReference type="ChEBI" id="CHEBI:142554"/>
        <dbReference type="EC" id="2.4.2.31"/>
    </reaction>
</comment>
<dbReference type="SUPFAM" id="SSF56399">
    <property type="entry name" value="ADP-ribosylation"/>
    <property type="match status" value="1"/>
</dbReference>
<dbReference type="AlphaFoldDB" id="A0AAV9R268"/>
<dbReference type="PRINTS" id="PR00970">
    <property type="entry name" value="RIBTRNSFRASE"/>
</dbReference>
<dbReference type="Gene3D" id="3.90.176.10">
    <property type="entry name" value="Toxin ADP-ribosyltransferase, Chain A, domain 1"/>
    <property type="match status" value="1"/>
</dbReference>
<dbReference type="Pfam" id="PF01129">
    <property type="entry name" value="ART"/>
    <property type="match status" value="1"/>
</dbReference>
<keyword evidence="4" id="KW-0548">Nucleotidyltransferase</keyword>
<evidence type="ECO:0000256" key="9">
    <source>
        <dbReference type="ARBA" id="ARBA00047597"/>
    </source>
</evidence>
<evidence type="ECO:0000256" key="10">
    <source>
        <dbReference type="RuleBase" id="RU361228"/>
    </source>
</evidence>
<evidence type="ECO:0000256" key="7">
    <source>
        <dbReference type="ARBA" id="ARBA00023027"/>
    </source>
</evidence>
<keyword evidence="12" id="KW-1185">Reference proteome</keyword>
<keyword evidence="2 10" id="KW-0328">Glycosyltransferase</keyword>
<dbReference type="InterPro" id="IPR050999">
    <property type="entry name" value="ADP-ribosyltransferase_ARG"/>
</dbReference>
<evidence type="ECO:0000313" key="12">
    <source>
        <dbReference type="Proteomes" id="UP001311232"/>
    </source>
</evidence>
<dbReference type="InterPro" id="IPR000768">
    <property type="entry name" value="ART"/>
</dbReference>
<evidence type="ECO:0000256" key="8">
    <source>
        <dbReference type="ARBA" id="ARBA00023157"/>
    </source>
</evidence>
<evidence type="ECO:0000256" key="5">
    <source>
        <dbReference type="ARBA" id="ARBA00022729"/>
    </source>
</evidence>
<dbReference type="GO" id="GO:0106274">
    <property type="term" value="F:NAD+-protein-arginine ADP-ribosyltransferase activity"/>
    <property type="evidence" value="ECO:0007669"/>
    <property type="project" value="UniProtKB-EC"/>
</dbReference>
<dbReference type="PANTHER" id="PTHR10339:SF27">
    <property type="entry name" value="NAD(P)(+)--ARGININE ADP-RIBOSYLTRANSFERASE"/>
    <property type="match status" value="1"/>
</dbReference>
<dbReference type="FunFam" id="3.90.176.10:FF:000001">
    <property type="entry name" value="NAD(P)(+)--arginine ADP-ribosyltransferase"/>
    <property type="match status" value="1"/>
</dbReference>
<keyword evidence="3 10" id="KW-0808">Transferase</keyword>
<dbReference type="Proteomes" id="UP001311232">
    <property type="component" value="Unassembled WGS sequence"/>
</dbReference>
<accession>A0AAV9R268</accession>